<keyword evidence="1" id="KW-0472">Membrane</keyword>
<gene>
    <name evidence="2" type="ORF">NFRAN_2124</name>
</gene>
<dbReference type="KEGG" id="nfn:NFRAN_2124"/>
<dbReference type="EMBL" id="LR216287">
    <property type="protein sequence ID" value="VFJ14446.1"/>
    <property type="molecule type" value="Genomic_DNA"/>
</dbReference>
<reference evidence="2 3" key="1">
    <citation type="submission" date="2019-02" db="EMBL/GenBank/DDBJ databases">
        <authorList>
            <person name="Lehtovirta-Morley E L."/>
        </authorList>
    </citation>
    <scope>NUCLEOTIDE SEQUENCE [LARGE SCALE GENOMIC DNA]</scope>
    <source>
        <strain evidence="2">NFRAN1</strain>
    </source>
</reference>
<dbReference type="AlphaFoldDB" id="A0A484IHR2"/>
<dbReference type="Proteomes" id="UP000294299">
    <property type="component" value="Chromosome NFRAN"/>
</dbReference>
<name>A0A484IHR2_9ARCH</name>
<evidence type="ECO:0000313" key="3">
    <source>
        <dbReference type="Proteomes" id="UP000294299"/>
    </source>
</evidence>
<protein>
    <submittedName>
        <fullName evidence="2">Uncharacterized protein</fullName>
    </submittedName>
</protein>
<sequence length="42" mass="4792">MVLTIALKITKRLGEEWIKTEISLTLHTVLSVIILSIFQILI</sequence>
<keyword evidence="3" id="KW-1185">Reference proteome</keyword>
<keyword evidence="1" id="KW-1133">Transmembrane helix</keyword>
<proteinExistence type="predicted"/>
<accession>A0A484IHR2</accession>
<feature type="transmembrane region" description="Helical" evidence="1">
    <location>
        <begin position="21"/>
        <end position="41"/>
    </location>
</feature>
<keyword evidence="1" id="KW-0812">Transmembrane</keyword>
<evidence type="ECO:0000313" key="2">
    <source>
        <dbReference type="EMBL" id="VFJ14446.1"/>
    </source>
</evidence>
<evidence type="ECO:0000256" key="1">
    <source>
        <dbReference type="SAM" id="Phobius"/>
    </source>
</evidence>
<organism evidence="2 3">
    <name type="scientific">Candidatus Nitrosocosmicus franklandianus</name>
    <dbReference type="NCBI Taxonomy" id="1798806"/>
    <lineage>
        <taxon>Archaea</taxon>
        <taxon>Nitrososphaerota</taxon>
        <taxon>Nitrososphaeria</taxon>
        <taxon>Nitrososphaerales</taxon>
        <taxon>Nitrososphaeraceae</taxon>
        <taxon>Candidatus Nitrosocosmicus</taxon>
    </lineage>
</organism>